<evidence type="ECO:0000313" key="2">
    <source>
        <dbReference type="Proteomes" id="UP000821845"/>
    </source>
</evidence>
<dbReference type="EMBL" id="CM023485">
    <property type="protein sequence ID" value="KAH6929963.1"/>
    <property type="molecule type" value="Genomic_DNA"/>
</dbReference>
<accession>A0ACB7S5B8</accession>
<sequence length="442" mass="48203">MASSTKSFLGDRAVKDAQGSGASGGPAVSHRLDAPDAAHGRLLSELKKLLVVAPKTPSPDGTIGLRDSSHPSRPRSYYDGHRTSTRLRPPGESAKRFPSLTKPVTSSSCRQRADVQVLVTSRGPSSVHGATAEGRQADGVRQSGLVCRVVNRFNEKASLQDNQVRAAVNVSKKAPPGILCDTPSAGDAESREFSEGKTEQKEDRSQNCSGDTSCQGEEDSSFHLPPLEERWQSMRNVVVHVNERVDGMARYIQDNQVRAVVNVSKKAPSGSLCDTPPAGDAQSRDVSETKREQKEDLSHQNCSGDTRCEGEEESSFHHLSSEESRQRVREALARVTETLDEMIHDVYNIFPTEESFGTGQSPASPMPKPSDDISALLSFISQLNQDAEDAANNEQVLEEDYDDSLYPRISSRRCIVIDEIDAYQRAHPVAVGYPLRESTSKS</sequence>
<evidence type="ECO:0000313" key="1">
    <source>
        <dbReference type="EMBL" id="KAH6929963.1"/>
    </source>
</evidence>
<reference evidence="1" key="1">
    <citation type="submission" date="2020-05" db="EMBL/GenBank/DDBJ databases">
        <title>Large-scale comparative analyses of tick genomes elucidate their genetic diversity and vector capacities.</title>
        <authorList>
            <person name="Jia N."/>
            <person name="Wang J."/>
            <person name="Shi W."/>
            <person name="Du L."/>
            <person name="Sun Y."/>
            <person name="Zhan W."/>
            <person name="Jiang J."/>
            <person name="Wang Q."/>
            <person name="Zhang B."/>
            <person name="Ji P."/>
            <person name="Sakyi L.B."/>
            <person name="Cui X."/>
            <person name="Yuan T."/>
            <person name="Jiang B."/>
            <person name="Yang W."/>
            <person name="Lam T.T.-Y."/>
            <person name="Chang Q."/>
            <person name="Ding S."/>
            <person name="Wang X."/>
            <person name="Zhu J."/>
            <person name="Ruan X."/>
            <person name="Zhao L."/>
            <person name="Wei J."/>
            <person name="Que T."/>
            <person name="Du C."/>
            <person name="Cheng J."/>
            <person name="Dai P."/>
            <person name="Han X."/>
            <person name="Huang E."/>
            <person name="Gao Y."/>
            <person name="Liu J."/>
            <person name="Shao H."/>
            <person name="Ye R."/>
            <person name="Li L."/>
            <person name="Wei W."/>
            <person name="Wang X."/>
            <person name="Wang C."/>
            <person name="Yang T."/>
            <person name="Huo Q."/>
            <person name="Li W."/>
            <person name="Guo W."/>
            <person name="Chen H."/>
            <person name="Zhou L."/>
            <person name="Ni X."/>
            <person name="Tian J."/>
            <person name="Zhou Y."/>
            <person name="Sheng Y."/>
            <person name="Liu T."/>
            <person name="Pan Y."/>
            <person name="Xia L."/>
            <person name="Li J."/>
            <person name="Zhao F."/>
            <person name="Cao W."/>
        </authorList>
    </citation>
    <scope>NUCLEOTIDE SEQUENCE</scope>
    <source>
        <strain evidence="1">Hyas-2018</strain>
    </source>
</reference>
<name>A0ACB7S5B8_HYAAI</name>
<organism evidence="1 2">
    <name type="scientific">Hyalomma asiaticum</name>
    <name type="common">Tick</name>
    <dbReference type="NCBI Taxonomy" id="266040"/>
    <lineage>
        <taxon>Eukaryota</taxon>
        <taxon>Metazoa</taxon>
        <taxon>Ecdysozoa</taxon>
        <taxon>Arthropoda</taxon>
        <taxon>Chelicerata</taxon>
        <taxon>Arachnida</taxon>
        <taxon>Acari</taxon>
        <taxon>Parasitiformes</taxon>
        <taxon>Ixodida</taxon>
        <taxon>Ixodoidea</taxon>
        <taxon>Ixodidae</taxon>
        <taxon>Hyalomminae</taxon>
        <taxon>Hyalomma</taxon>
    </lineage>
</organism>
<protein>
    <submittedName>
        <fullName evidence="1">Uncharacterized protein</fullName>
    </submittedName>
</protein>
<keyword evidence="2" id="KW-1185">Reference proteome</keyword>
<comment type="caution">
    <text evidence="1">The sequence shown here is derived from an EMBL/GenBank/DDBJ whole genome shotgun (WGS) entry which is preliminary data.</text>
</comment>
<dbReference type="Proteomes" id="UP000821845">
    <property type="component" value="Chromosome 5"/>
</dbReference>
<proteinExistence type="predicted"/>
<gene>
    <name evidence="1" type="ORF">HPB50_007492</name>
</gene>